<dbReference type="EMBL" id="JANPWB010000010">
    <property type="protein sequence ID" value="KAJ1136606.1"/>
    <property type="molecule type" value="Genomic_DNA"/>
</dbReference>
<protein>
    <recommendedName>
        <fullName evidence="3">Secreted protein</fullName>
    </recommendedName>
</protein>
<dbReference type="AlphaFoldDB" id="A0AAV7Q8D7"/>
<proteinExistence type="predicted"/>
<gene>
    <name evidence="1" type="ORF">NDU88_003021</name>
</gene>
<evidence type="ECO:0008006" key="3">
    <source>
        <dbReference type="Google" id="ProtNLM"/>
    </source>
</evidence>
<dbReference type="Proteomes" id="UP001066276">
    <property type="component" value="Chromosome 6"/>
</dbReference>
<evidence type="ECO:0000313" key="1">
    <source>
        <dbReference type="EMBL" id="KAJ1136606.1"/>
    </source>
</evidence>
<sequence>MRHGSPEPIQLLFVCVYCRFGWQAPSAEQRAAPSPCTSGAEVASPAAGRVIRGSAVPARLLNAFFLPPGCRVCIQSRGVFGRPRQTYNYLVPDRIAGPSILFVSLPPGVPHLQRSCRSANLDLFLLQALRVESSVQRLCLVQKQAQLRY</sequence>
<reference evidence="1" key="1">
    <citation type="journal article" date="2022" name="bioRxiv">
        <title>Sequencing and chromosome-scale assembly of the giantPleurodeles waltlgenome.</title>
        <authorList>
            <person name="Brown T."/>
            <person name="Elewa A."/>
            <person name="Iarovenko S."/>
            <person name="Subramanian E."/>
            <person name="Araus A.J."/>
            <person name="Petzold A."/>
            <person name="Susuki M."/>
            <person name="Suzuki K.-i.T."/>
            <person name="Hayashi T."/>
            <person name="Toyoda A."/>
            <person name="Oliveira C."/>
            <person name="Osipova E."/>
            <person name="Leigh N.D."/>
            <person name="Simon A."/>
            <person name="Yun M.H."/>
        </authorList>
    </citation>
    <scope>NUCLEOTIDE SEQUENCE</scope>
    <source>
        <strain evidence="1">20211129_DDA</strain>
        <tissue evidence="1">Liver</tissue>
    </source>
</reference>
<keyword evidence="2" id="KW-1185">Reference proteome</keyword>
<accession>A0AAV7Q8D7</accession>
<comment type="caution">
    <text evidence="1">The sequence shown here is derived from an EMBL/GenBank/DDBJ whole genome shotgun (WGS) entry which is preliminary data.</text>
</comment>
<name>A0AAV7Q8D7_PLEWA</name>
<organism evidence="1 2">
    <name type="scientific">Pleurodeles waltl</name>
    <name type="common">Iberian ribbed newt</name>
    <dbReference type="NCBI Taxonomy" id="8319"/>
    <lineage>
        <taxon>Eukaryota</taxon>
        <taxon>Metazoa</taxon>
        <taxon>Chordata</taxon>
        <taxon>Craniata</taxon>
        <taxon>Vertebrata</taxon>
        <taxon>Euteleostomi</taxon>
        <taxon>Amphibia</taxon>
        <taxon>Batrachia</taxon>
        <taxon>Caudata</taxon>
        <taxon>Salamandroidea</taxon>
        <taxon>Salamandridae</taxon>
        <taxon>Pleurodelinae</taxon>
        <taxon>Pleurodeles</taxon>
    </lineage>
</organism>
<evidence type="ECO:0000313" key="2">
    <source>
        <dbReference type="Proteomes" id="UP001066276"/>
    </source>
</evidence>